<evidence type="ECO:0000256" key="2">
    <source>
        <dbReference type="ARBA" id="ARBA00023015"/>
    </source>
</evidence>
<dbReference type="Pfam" id="PF00126">
    <property type="entry name" value="HTH_1"/>
    <property type="match status" value="1"/>
</dbReference>
<dbReference type="InterPro" id="IPR058163">
    <property type="entry name" value="LysR-type_TF_proteobact-type"/>
</dbReference>
<dbReference type="InterPro" id="IPR036390">
    <property type="entry name" value="WH_DNA-bd_sf"/>
</dbReference>
<evidence type="ECO:0000256" key="4">
    <source>
        <dbReference type="ARBA" id="ARBA00023163"/>
    </source>
</evidence>
<reference evidence="6 7" key="1">
    <citation type="journal article" date="2021" name="Int. J. Syst. Evol. Microbiol.">
        <title>Novosphingobium decolorationis sp. nov., an aniline blue-decolourizing bacterium isolated from East Pacific sediment.</title>
        <authorList>
            <person name="Chen X."/>
            <person name="Dong B."/>
            <person name="Chen T."/>
            <person name="Ren N."/>
            <person name="Wang J."/>
            <person name="Xu Y."/>
            <person name="Yang J."/>
            <person name="Zhu S."/>
            <person name="Chen J."/>
        </authorList>
    </citation>
    <scope>NUCLEOTIDE SEQUENCE [LARGE SCALE GENOMIC DNA]</scope>
    <source>
        <strain evidence="6 7">502str22</strain>
    </source>
</reference>
<evidence type="ECO:0000256" key="3">
    <source>
        <dbReference type="ARBA" id="ARBA00023125"/>
    </source>
</evidence>
<dbReference type="Gene3D" id="3.40.190.290">
    <property type="match status" value="1"/>
</dbReference>
<dbReference type="Pfam" id="PF03466">
    <property type="entry name" value="LysR_substrate"/>
    <property type="match status" value="1"/>
</dbReference>
<organism evidence="6 7">
    <name type="scientific">Novosphingobium decolorationis</name>
    <dbReference type="NCBI Taxonomy" id="2698673"/>
    <lineage>
        <taxon>Bacteria</taxon>
        <taxon>Pseudomonadati</taxon>
        <taxon>Pseudomonadota</taxon>
        <taxon>Alphaproteobacteria</taxon>
        <taxon>Sphingomonadales</taxon>
        <taxon>Sphingomonadaceae</taxon>
        <taxon>Novosphingobium</taxon>
    </lineage>
</organism>
<comment type="similarity">
    <text evidence="1">Belongs to the LysR transcriptional regulatory family.</text>
</comment>
<dbReference type="InterPro" id="IPR000847">
    <property type="entry name" value="LysR_HTH_N"/>
</dbReference>
<evidence type="ECO:0000259" key="5">
    <source>
        <dbReference type="PROSITE" id="PS50931"/>
    </source>
</evidence>
<dbReference type="SUPFAM" id="SSF53850">
    <property type="entry name" value="Periplasmic binding protein-like II"/>
    <property type="match status" value="1"/>
</dbReference>
<keyword evidence="7" id="KW-1185">Reference proteome</keyword>
<dbReference type="SUPFAM" id="SSF46785">
    <property type="entry name" value="Winged helix' DNA-binding domain"/>
    <property type="match status" value="1"/>
</dbReference>
<dbReference type="InterPro" id="IPR036388">
    <property type="entry name" value="WH-like_DNA-bd_sf"/>
</dbReference>
<name>A0ABX8E0E3_9SPHN</name>
<dbReference type="PANTHER" id="PTHR30537:SF10">
    <property type="entry name" value="TRANSCRIPTIONAL REGULATOR-RELATED"/>
    <property type="match status" value="1"/>
</dbReference>
<dbReference type="Proteomes" id="UP000677126">
    <property type="component" value="Chromosome"/>
</dbReference>
<dbReference type="PROSITE" id="PS50931">
    <property type="entry name" value="HTH_LYSR"/>
    <property type="match status" value="1"/>
</dbReference>
<keyword evidence="3" id="KW-0238">DNA-binding</keyword>
<protein>
    <submittedName>
        <fullName evidence="6">LysR family transcriptional regulator</fullName>
    </submittedName>
</protein>
<dbReference type="RefSeq" id="WP_039394037.1">
    <property type="nucleotide sequence ID" value="NZ_CP054856.1"/>
</dbReference>
<dbReference type="Gene3D" id="1.10.10.10">
    <property type="entry name" value="Winged helix-like DNA-binding domain superfamily/Winged helix DNA-binding domain"/>
    <property type="match status" value="1"/>
</dbReference>
<dbReference type="InterPro" id="IPR005119">
    <property type="entry name" value="LysR_subst-bd"/>
</dbReference>
<dbReference type="PANTHER" id="PTHR30537">
    <property type="entry name" value="HTH-TYPE TRANSCRIPTIONAL REGULATOR"/>
    <property type="match status" value="1"/>
</dbReference>
<sequence length="301" mass="32770">MSGAWDGIEEFVSVARAGSFTGAARSFGASVTHMSRSVSRLEARLGSQLFHRTTRSLSLTEAGRHFFETGSRLIAERDDAIAAMTASSSPRGHLRITCSYTLGEQFIGPILRGYAQEYPEIAITCDLDNDVVDLIRDGYDLAIRTGHLEDSRLVATRVASRAMVTVASPGYLEAHGVPLRIGDLKGHACLMGSNSLWQFARGETFRPEGRWKANSGIMVLEAALEGMGLCQLPRFYAAPHLRSGALREVLSAECPEDEPIWAVYPRPKHLSPKVSTLVERLRAELQGRLSGEDIPATALTG</sequence>
<evidence type="ECO:0000313" key="6">
    <source>
        <dbReference type="EMBL" id="QVM82408.1"/>
    </source>
</evidence>
<keyword evidence="4" id="KW-0804">Transcription</keyword>
<keyword evidence="2" id="KW-0805">Transcription regulation</keyword>
<evidence type="ECO:0000256" key="1">
    <source>
        <dbReference type="ARBA" id="ARBA00009437"/>
    </source>
</evidence>
<proteinExistence type="inferred from homology"/>
<gene>
    <name evidence="6" type="ORF">HT578_00670</name>
</gene>
<dbReference type="EMBL" id="CP054856">
    <property type="protein sequence ID" value="QVM82408.1"/>
    <property type="molecule type" value="Genomic_DNA"/>
</dbReference>
<feature type="domain" description="HTH lysR-type" evidence="5">
    <location>
        <begin position="11"/>
        <end position="60"/>
    </location>
</feature>
<accession>A0ABX8E0E3</accession>
<evidence type="ECO:0000313" key="7">
    <source>
        <dbReference type="Proteomes" id="UP000677126"/>
    </source>
</evidence>